<dbReference type="NCBIfam" id="TIGR00488">
    <property type="entry name" value="bis(5'-nucleosyl)-tetraphosphatase (symmetrical) YqeK"/>
    <property type="match status" value="1"/>
</dbReference>
<keyword evidence="5" id="KW-0408">Iron</keyword>
<dbReference type="GO" id="GO:0000166">
    <property type="term" value="F:nucleotide binding"/>
    <property type="evidence" value="ECO:0007669"/>
    <property type="project" value="UniProtKB-KW"/>
</dbReference>
<proteinExistence type="predicted"/>
<accession>A0A8J7PEA1</accession>
<comment type="catalytic activity">
    <reaction evidence="6">
        <text>P(1),P(4)-bis(5'-adenosyl) tetraphosphate + H2O = 2 ADP + 2 H(+)</text>
        <dbReference type="Rhea" id="RHEA:24252"/>
        <dbReference type="ChEBI" id="CHEBI:15377"/>
        <dbReference type="ChEBI" id="CHEBI:15378"/>
        <dbReference type="ChEBI" id="CHEBI:58141"/>
        <dbReference type="ChEBI" id="CHEBI:456216"/>
        <dbReference type="EC" id="3.6.1.41"/>
    </reaction>
</comment>
<dbReference type="Gene3D" id="1.10.3210.10">
    <property type="entry name" value="Hypothetical protein af1432"/>
    <property type="match status" value="1"/>
</dbReference>
<dbReference type="InterPro" id="IPR006674">
    <property type="entry name" value="HD_domain"/>
</dbReference>
<evidence type="ECO:0000256" key="1">
    <source>
        <dbReference type="ARBA" id="ARBA00012506"/>
    </source>
</evidence>
<evidence type="ECO:0000313" key="9">
    <source>
        <dbReference type="EMBL" id="MBN8660233.1"/>
    </source>
</evidence>
<dbReference type="PANTHER" id="PTHR35795:SF1">
    <property type="entry name" value="BIS(5'-NUCLEOSYL)-TETRAPHOSPHATASE, SYMMETRICAL"/>
    <property type="match status" value="1"/>
</dbReference>
<gene>
    <name evidence="9" type="primary">yqeK</name>
    <name evidence="9" type="ORF">J0M35_07700</name>
</gene>
<organism evidence="9 10">
    <name type="scientific">Candidatus Obscuribacter phosphatis</name>
    <dbReference type="NCBI Taxonomy" id="1906157"/>
    <lineage>
        <taxon>Bacteria</taxon>
        <taxon>Bacillati</taxon>
        <taxon>Candidatus Melainabacteria</taxon>
        <taxon>Candidatus Obscuribacterales</taxon>
        <taxon>Candidatus Obscuribacteraceae</taxon>
        <taxon>Candidatus Obscuribacter</taxon>
    </lineage>
</organism>
<evidence type="ECO:0000256" key="6">
    <source>
        <dbReference type="ARBA" id="ARBA00049417"/>
    </source>
</evidence>
<dbReference type="GO" id="GO:0008803">
    <property type="term" value="F:bis(5'-nucleosyl)-tetraphosphatase (symmetrical) activity"/>
    <property type="evidence" value="ECO:0007669"/>
    <property type="project" value="UniProtKB-EC"/>
</dbReference>
<dbReference type="EC" id="3.6.1.41" evidence="1"/>
<feature type="compositionally biased region" description="Low complexity" evidence="7">
    <location>
        <begin position="33"/>
        <end position="42"/>
    </location>
</feature>
<dbReference type="InterPro" id="IPR051094">
    <property type="entry name" value="Diverse_Catalytic_Enzymes"/>
</dbReference>
<evidence type="ECO:0000256" key="5">
    <source>
        <dbReference type="ARBA" id="ARBA00023004"/>
    </source>
</evidence>
<reference evidence="9" key="1">
    <citation type="submission" date="2021-02" db="EMBL/GenBank/DDBJ databases">
        <title>Genome-Resolved Metagenomics of a Microbial Community Performing Photosynthetic Biological Nutrient Removal.</title>
        <authorList>
            <person name="Mcdaniel E.A."/>
        </authorList>
    </citation>
    <scope>NUCLEOTIDE SEQUENCE</scope>
    <source>
        <strain evidence="9">UWPOB_OBS1</strain>
    </source>
</reference>
<feature type="compositionally biased region" description="Basic residues" evidence="7">
    <location>
        <begin position="43"/>
        <end position="56"/>
    </location>
</feature>
<dbReference type="AlphaFoldDB" id="A0A8J7PEA1"/>
<dbReference type="Proteomes" id="UP000664277">
    <property type="component" value="Unassembled WGS sequence"/>
</dbReference>
<dbReference type="SUPFAM" id="SSF109604">
    <property type="entry name" value="HD-domain/PDEase-like"/>
    <property type="match status" value="1"/>
</dbReference>
<feature type="region of interest" description="Disordered" evidence="7">
    <location>
        <begin position="28"/>
        <end position="56"/>
    </location>
</feature>
<protein>
    <recommendedName>
        <fullName evidence="1">bis(5'-nucleosyl)-tetraphosphatase (symmetrical)</fullName>
        <ecNumber evidence="1">3.6.1.41</ecNumber>
    </recommendedName>
</protein>
<evidence type="ECO:0000259" key="8">
    <source>
        <dbReference type="Pfam" id="PF01966"/>
    </source>
</evidence>
<dbReference type="Pfam" id="PF01966">
    <property type="entry name" value="HD"/>
    <property type="match status" value="1"/>
</dbReference>
<evidence type="ECO:0000313" key="10">
    <source>
        <dbReference type="Proteomes" id="UP000664277"/>
    </source>
</evidence>
<dbReference type="EMBL" id="JAFLCK010000008">
    <property type="protein sequence ID" value="MBN8660233.1"/>
    <property type="molecule type" value="Genomic_DNA"/>
</dbReference>
<evidence type="ECO:0000256" key="4">
    <source>
        <dbReference type="ARBA" id="ARBA00022801"/>
    </source>
</evidence>
<keyword evidence="4 9" id="KW-0378">Hydrolase</keyword>
<keyword evidence="3" id="KW-0547">Nucleotide-binding</keyword>
<keyword evidence="2" id="KW-0479">Metal-binding</keyword>
<evidence type="ECO:0000256" key="2">
    <source>
        <dbReference type="ARBA" id="ARBA00022723"/>
    </source>
</evidence>
<dbReference type="CDD" id="cd00077">
    <property type="entry name" value="HDc"/>
    <property type="match status" value="1"/>
</dbReference>
<dbReference type="PANTHER" id="PTHR35795">
    <property type="entry name" value="SLR1885 PROTEIN"/>
    <property type="match status" value="1"/>
</dbReference>
<dbReference type="InterPro" id="IPR003607">
    <property type="entry name" value="HD/PDEase_dom"/>
</dbReference>
<name>A0A8J7PEA1_9BACT</name>
<comment type="caution">
    <text evidence="9">The sequence shown here is derived from an EMBL/GenBank/DDBJ whole genome shotgun (WGS) entry which is preliminary data.</text>
</comment>
<dbReference type="GO" id="GO:0046872">
    <property type="term" value="F:metal ion binding"/>
    <property type="evidence" value="ECO:0007669"/>
    <property type="project" value="UniProtKB-KW"/>
</dbReference>
<feature type="domain" description="HD" evidence="8">
    <location>
        <begin position="90"/>
        <end position="207"/>
    </location>
</feature>
<evidence type="ECO:0000256" key="7">
    <source>
        <dbReference type="SAM" id="MobiDB-lite"/>
    </source>
</evidence>
<evidence type="ECO:0000256" key="3">
    <source>
        <dbReference type="ARBA" id="ARBA00022741"/>
    </source>
</evidence>
<dbReference type="InterPro" id="IPR005249">
    <property type="entry name" value="YqeK"/>
</dbReference>
<sequence>MKSKTMKAKKTLVKKIKKVAGKSAIYKGKSSGKKTAVTAAKKSSAKKSSVKKSGAKKSTVKKASAIKGVPEGLTLAKVAKWVEPRISKKRFAHVQGVVAVGQELSRLYGLNQAERFYVGLACWLHDSCKEMKDYELVEKARDLGIELTEIEKSSGHLLHGPVAARLVKKELKISNKAVLAAMSQHTLGATNMTEIAKIVYLADCLEASRPDDFTQPIWAALTGGKGRAQAVKGSLDVDKAMLVACDLSLEHLLKSRRPIHPLTVDVRNHFLGIVRAAEKLAG</sequence>